<dbReference type="EMBL" id="JAVRRT010000027">
    <property type="protein sequence ID" value="KAK5163286.1"/>
    <property type="molecule type" value="Genomic_DNA"/>
</dbReference>
<proteinExistence type="predicted"/>
<comment type="caution">
    <text evidence="1">The sequence shown here is derived from an EMBL/GenBank/DDBJ whole genome shotgun (WGS) entry which is preliminary data.</text>
</comment>
<dbReference type="GeneID" id="89932197"/>
<gene>
    <name evidence="1" type="ORF">LTR77_010872</name>
</gene>
<dbReference type="RefSeq" id="XP_064653811.1">
    <property type="nucleotide sequence ID" value="XM_064808089.1"/>
</dbReference>
<name>A0AAV9NYD9_9PEZI</name>
<protein>
    <submittedName>
        <fullName evidence="1">Uncharacterized protein</fullName>
    </submittedName>
</protein>
<keyword evidence="2" id="KW-1185">Reference proteome</keyword>
<accession>A0AAV9NYD9</accession>
<evidence type="ECO:0000313" key="1">
    <source>
        <dbReference type="EMBL" id="KAK5163286.1"/>
    </source>
</evidence>
<sequence>MGSTQFNNASSKTKCMIYIDFRCKCDNETLGQTRTTLDEARQKVNNEDVNREEAKLYQAVMNALGVVDEVYARYSSMYRATEAWTESLSEEKREFVKAKLNQTLMDLQQSDRDKTCQLGGLQQEM</sequence>
<reference evidence="1 2" key="1">
    <citation type="submission" date="2023-08" db="EMBL/GenBank/DDBJ databases">
        <title>Black Yeasts Isolated from many extreme environments.</title>
        <authorList>
            <person name="Coleine C."/>
            <person name="Stajich J.E."/>
            <person name="Selbmann L."/>
        </authorList>
    </citation>
    <scope>NUCLEOTIDE SEQUENCE [LARGE SCALE GENOMIC DNA]</scope>
    <source>
        <strain evidence="1 2">CCFEE 5935</strain>
    </source>
</reference>
<dbReference type="Proteomes" id="UP001337655">
    <property type="component" value="Unassembled WGS sequence"/>
</dbReference>
<evidence type="ECO:0000313" key="2">
    <source>
        <dbReference type="Proteomes" id="UP001337655"/>
    </source>
</evidence>
<dbReference type="AlphaFoldDB" id="A0AAV9NYD9"/>
<organism evidence="1 2">
    <name type="scientific">Saxophila tyrrhenica</name>
    <dbReference type="NCBI Taxonomy" id="1690608"/>
    <lineage>
        <taxon>Eukaryota</taxon>
        <taxon>Fungi</taxon>
        <taxon>Dikarya</taxon>
        <taxon>Ascomycota</taxon>
        <taxon>Pezizomycotina</taxon>
        <taxon>Dothideomycetes</taxon>
        <taxon>Dothideomycetidae</taxon>
        <taxon>Mycosphaerellales</taxon>
        <taxon>Extremaceae</taxon>
        <taxon>Saxophila</taxon>
    </lineage>
</organism>